<feature type="signal peptide" evidence="1">
    <location>
        <begin position="1"/>
        <end position="24"/>
    </location>
</feature>
<gene>
    <name evidence="2" type="ORF">SAMN05421508_101254</name>
</gene>
<dbReference type="Proteomes" id="UP000219621">
    <property type="component" value="Unassembled WGS sequence"/>
</dbReference>
<keyword evidence="1" id="KW-0732">Signal</keyword>
<dbReference type="AlphaFoldDB" id="A0A286G225"/>
<feature type="chain" id="PRO_5013239205" evidence="1">
    <location>
        <begin position="25"/>
        <end position="143"/>
    </location>
</feature>
<protein>
    <submittedName>
        <fullName evidence="2">Uncharacterized conserved protein, DUF2141 family</fullName>
    </submittedName>
</protein>
<dbReference type="Pfam" id="PF09912">
    <property type="entry name" value="DUF2141"/>
    <property type="match status" value="1"/>
</dbReference>
<dbReference type="RefSeq" id="WP_097277158.1">
    <property type="nucleotide sequence ID" value="NZ_OCNJ01000001.1"/>
</dbReference>
<evidence type="ECO:0000313" key="2">
    <source>
        <dbReference type="EMBL" id="SOD89543.1"/>
    </source>
</evidence>
<proteinExistence type="predicted"/>
<dbReference type="OrthoDB" id="7189112at2"/>
<dbReference type="InterPro" id="IPR018673">
    <property type="entry name" value="DUF2141"/>
</dbReference>
<name>A0A286G225_9PROT</name>
<sequence>MPRAAHTLALAACLAVAAAPSAWAAGLTVTVEGVRDDRGDLRIALFDRPETFGETGKQRTRLVLPAAPGEVTAVFADVAPGTYAVTVYHDADRNGELNRALGLLPSEGWGVSNSAGPLSRPRWETASFSVPEAGATVRIRLHY</sequence>
<keyword evidence="3" id="KW-1185">Reference proteome</keyword>
<organism evidence="2 3">
    <name type="scientific">Caenispirillum bisanense</name>
    <dbReference type="NCBI Taxonomy" id="414052"/>
    <lineage>
        <taxon>Bacteria</taxon>
        <taxon>Pseudomonadati</taxon>
        <taxon>Pseudomonadota</taxon>
        <taxon>Alphaproteobacteria</taxon>
        <taxon>Rhodospirillales</taxon>
        <taxon>Novispirillaceae</taxon>
        <taxon>Caenispirillum</taxon>
    </lineage>
</organism>
<evidence type="ECO:0000313" key="3">
    <source>
        <dbReference type="Proteomes" id="UP000219621"/>
    </source>
</evidence>
<dbReference type="EMBL" id="OCNJ01000001">
    <property type="protein sequence ID" value="SOD89543.1"/>
    <property type="molecule type" value="Genomic_DNA"/>
</dbReference>
<evidence type="ECO:0000256" key="1">
    <source>
        <dbReference type="SAM" id="SignalP"/>
    </source>
</evidence>
<accession>A0A286G225</accession>
<reference evidence="3" key="1">
    <citation type="submission" date="2017-09" db="EMBL/GenBank/DDBJ databases">
        <authorList>
            <person name="Varghese N."/>
            <person name="Submissions S."/>
        </authorList>
    </citation>
    <scope>NUCLEOTIDE SEQUENCE [LARGE SCALE GENOMIC DNA]</scope>
    <source>
        <strain evidence="3">USBA 140</strain>
    </source>
</reference>